<name>A0A9D2MB74_9FIRM</name>
<feature type="domain" description="SLH" evidence="2">
    <location>
        <begin position="163"/>
        <end position="224"/>
    </location>
</feature>
<comment type="caution">
    <text evidence="3">The sequence shown here is derived from an EMBL/GenBank/DDBJ whole genome shotgun (WGS) entry which is preliminary data.</text>
</comment>
<dbReference type="Proteomes" id="UP000824208">
    <property type="component" value="Unassembled WGS sequence"/>
</dbReference>
<keyword evidence="1" id="KW-0677">Repeat</keyword>
<protein>
    <submittedName>
        <fullName evidence="3">M15 family metallopeptidase</fullName>
    </submittedName>
</protein>
<dbReference type="CDD" id="cd14845">
    <property type="entry name" value="L-Ala-D-Glu_peptidase_like"/>
    <property type="match status" value="1"/>
</dbReference>
<accession>A0A9D2MB74</accession>
<organism evidence="3 4">
    <name type="scientific">Candidatus Flavonifractor intestinipullorum</name>
    <dbReference type="NCBI Taxonomy" id="2838587"/>
    <lineage>
        <taxon>Bacteria</taxon>
        <taxon>Bacillati</taxon>
        <taxon>Bacillota</taxon>
        <taxon>Clostridia</taxon>
        <taxon>Eubacteriales</taxon>
        <taxon>Oscillospiraceae</taxon>
        <taxon>Flavonifractor</taxon>
    </lineage>
</organism>
<sequence length="224" mass="25685">MLSSRDVNLLRSDVAENCRRWLARCRSAGLNVLITNTVRDAEYQAWLYEQGRTRPGSIVTNGKLPTFHHVDAGLAFDFCKNVKGQEYSDAAFFQDAAAIAKEMGFSWGGDWKSFVDRPHIQWDNHGQYTSAMLRKGLYPPDMPLWEEDEEMTQETFEQMMSAYLTRLGQQPPSDWSRDARQWAEQIGLIQGDENGDRRYKMFVTREELAALLQRMAAADGTTDQ</sequence>
<evidence type="ECO:0000259" key="2">
    <source>
        <dbReference type="PROSITE" id="PS51272"/>
    </source>
</evidence>
<reference evidence="3" key="1">
    <citation type="journal article" date="2021" name="PeerJ">
        <title>Extensive microbial diversity within the chicken gut microbiome revealed by metagenomics and culture.</title>
        <authorList>
            <person name="Gilroy R."/>
            <person name="Ravi A."/>
            <person name="Getino M."/>
            <person name="Pursley I."/>
            <person name="Horton D.L."/>
            <person name="Alikhan N.F."/>
            <person name="Baker D."/>
            <person name="Gharbi K."/>
            <person name="Hall N."/>
            <person name="Watson M."/>
            <person name="Adriaenssens E.M."/>
            <person name="Foster-Nyarko E."/>
            <person name="Jarju S."/>
            <person name="Secka A."/>
            <person name="Antonio M."/>
            <person name="Oren A."/>
            <person name="Chaudhuri R.R."/>
            <person name="La Ragione R."/>
            <person name="Hildebrand F."/>
            <person name="Pallen M.J."/>
        </authorList>
    </citation>
    <scope>NUCLEOTIDE SEQUENCE</scope>
    <source>
        <strain evidence="3">CHK189-11263</strain>
    </source>
</reference>
<proteinExistence type="predicted"/>
<dbReference type="SUPFAM" id="SSF55166">
    <property type="entry name" value="Hedgehog/DD-peptidase"/>
    <property type="match status" value="1"/>
</dbReference>
<dbReference type="PROSITE" id="PS51272">
    <property type="entry name" value="SLH"/>
    <property type="match status" value="1"/>
</dbReference>
<reference evidence="3" key="2">
    <citation type="submission" date="2021-04" db="EMBL/GenBank/DDBJ databases">
        <authorList>
            <person name="Gilroy R."/>
        </authorList>
    </citation>
    <scope>NUCLEOTIDE SEQUENCE</scope>
    <source>
        <strain evidence="3">CHK189-11263</strain>
    </source>
</reference>
<dbReference type="AlphaFoldDB" id="A0A9D2MB74"/>
<dbReference type="Gene3D" id="3.30.1380.10">
    <property type="match status" value="1"/>
</dbReference>
<dbReference type="EMBL" id="DWYC01000045">
    <property type="protein sequence ID" value="HJB56739.1"/>
    <property type="molecule type" value="Genomic_DNA"/>
</dbReference>
<evidence type="ECO:0000313" key="4">
    <source>
        <dbReference type="Proteomes" id="UP000824208"/>
    </source>
</evidence>
<dbReference type="GO" id="GO:0008233">
    <property type="term" value="F:peptidase activity"/>
    <property type="evidence" value="ECO:0007669"/>
    <property type="project" value="InterPro"/>
</dbReference>
<evidence type="ECO:0000313" key="3">
    <source>
        <dbReference type="EMBL" id="HJB56739.1"/>
    </source>
</evidence>
<gene>
    <name evidence="3" type="ORF">H9714_04215</name>
</gene>
<evidence type="ECO:0000256" key="1">
    <source>
        <dbReference type="ARBA" id="ARBA00022737"/>
    </source>
</evidence>
<dbReference type="InterPro" id="IPR001119">
    <property type="entry name" value="SLH_dom"/>
</dbReference>
<dbReference type="InterPro" id="IPR039561">
    <property type="entry name" value="Peptidase_M15C"/>
</dbReference>
<dbReference type="Pfam" id="PF13539">
    <property type="entry name" value="Peptidase_M15_4"/>
    <property type="match status" value="1"/>
</dbReference>
<dbReference type="InterPro" id="IPR009045">
    <property type="entry name" value="Zn_M74/Hedgehog-like"/>
</dbReference>